<protein>
    <submittedName>
        <fullName evidence="3">Uncharacterized protein</fullName>
    </submittedName>
</protein>
<feature type="transmembrane region" description="Helical" evidence="2">
    <location>
        <begin position="54"/>
        <end position="73"/>
    </location>
</feature>
<feature type="region of interest" description="Disordered" evidence="1">
    <location>
        <begin position="1"/>
        <end position="45"/>
    </location>
</feature>
<keyword evidence="4" id="KW-1185">Reference proteome</keyword>
<comment type="caution">
    <text evidence="3">The sequence shown here is derived from an EMBL/GenBank/DDBJ whole genome shotgun (WGS) entry which is preliminary data.</text>
</comment>
<evidence type="ECO:0000313" key="3">
    <source>
        <dbReference type="EMBL" id="KAK3276207.1"/>
    </source>
</evidence>
<keyword evidence="2" id="KW-1133">Transmembrane helix</keyword>
<reference evidence="3 4" key="1">
    <citation type="journal article" date="2015" name="Genome Biol. Evol.">
        <title>Comparative Genomics of a Bacterivorous Green Alga Reveals Evolutionary Causalities and Consequences of Phago-Mixotrophic Mode of Nutrition.</title>
        <authorList>
            <person name="Burns J.A."/>
            <person name="Paasch A."/>
            <person name="Narechania A."/>
            <person name="Kim E."/>
        </authorList>
    </citation>
    <scope>NUCLEOTIDE SEQUENCE [LARGE SCALE GENOMIC DNA]</scope>
    <source>
        <strain evidence="3 4">PLY_AMNH</strain>
    </source>
</reference>
<organism evidence="3 4">
    <name type="scientific">Cymbomonas tetramitiformis</name>
    <dbReference type="NCBI Taxonomy" id="36881"/>
    <lineage>
        <taxon>Eukaryota</taxon>
        <taxon>Viridiplantae</taxon>
        <taxon>Chlorophyta</taxon>
        <taxon>Pyramimonadophyceae</taxon>
        <taxon>Pyramimonadales</taxon>
        <taxon>Pyramimonadaceae</taxon>
        <taxon>Cymbomonas</taxon>
    </lineage>
</organism>
<proteinExistence type="predicted"/>
<evidence type="ECO:0000256" key="2">
    <source>
        <dbReference type="SAM" id="Phobius"/>
    </source>
</evidence>
<sequence length="158" mass="17738">MKLNKKGRECKQQPTLEELEDKFSQQQHNLRIGRGRPPTPSAGRDIRPIRYPPVCLVGLALIVCLAWTFLSWMGKNVPEQTLADDKLPETTFDKDLMDYGSGIFEEAVTSEAKQPLKVDSSVDLHETQAEDLHTNDARQIIVFLAVVCLHATPSPSRL</sequence>
<accession>A0AAE0GDX0</accession>
<keyword evidence="2" id="KW-0812">Transmembrane</keyword>
<dbReference type="AlphaFoldDB" id="A0AAE0GDX0"/>
<feature type="compositionally biased region" description="Basic and acidic residues" evidence="1">
    <location>
        <begin position="1"/>
        <end position="11"/>
    </location>
</feature>
<gene>
    <name evidence="3" type="ORF">CYMTET_15707</name>
</gene>
<dbReference type="Proteomes" id="UP001190700">
    <property type="component" value="Unassembled WGS sequence"/>
</dbReference>
<evidence type="ECO:0000256" key="1">
    <source>
        <dbReference type="SAM" id="MobiDB-lite"/>
    </source>
</evidence>
<keyword evidence="2" id="KW-0472">Membrane</keyword>
<name>A0AAE0GDX0_9CHLO</name>
<dbReference type="EMBL" id="LGRX02006707">
    <property type="protein sequence ID" value="KAK3276207.1"/>
    <property type="molecule type" value="Genomic_DNA"/>
</dbReference>
<evidence type="ECO:0000313" key="4">
    <source>
        <dbReference type="Proteomes" id="UP001190700"/>
    </source>
</evidence>